<evidence type="ECO:0000256" key="10">
    <source>
        <dbReference type="SAM" id="Phobius"/>
    </source>
</evidence>
<feature type="transmembrane region" description="Helical" evidence="10">
    <location>
        <begin position="7"/>
        <end position="32"/>
    </location>
</feature>
<keyword evidence="7" id="KW-0446">Lipid-binding</keyword>
<dbReference type="GeneID" id="19969868"/>
<evidence type="ECO:0000256" key="8">
    <source>
        <dbReference type="ARBA" id="ARBA00023136"/>
    </source>
</evidence>
<evidence type="ECO:0000256" key="5">
    <source>
        <dbReference type="ARBA" id="ARBA00022989"/>
    </source>
</evidence>
<dbReference type="Pfam" id="PF15413">
    <property type="entry name" value="PH_11"/>
    <property type="match status" value="1"/>
</dbReference>
<keyword evidence="6" id="KW-0445">Lipid transport</keyword>
<evidence type="ECO:0000256" key="1">
    <source>
        <dbReference type="ARBA" id="ARBA00004586"/>
    </source>
</evidence>
<feature type="compositionally biased region" description="Low complexity" evidence="9">
    <location>
        <begin position="802"/>
        <end position="815"/>
    </location>
</feature>
<dbReference type="EMBL" id="KB822718">
    <property type="protein sequence ID" value="ETN43370.1"/>
    <property type="molecule type" value="Genomic_DNA"/>
</dbReference>
<dbReference type="HOGENOM" id="CLU_006760_1_0_1"/>
<feature type="compositionally biased region" description="Polar residues" evidence="9">
    <location>
        <begin position="641"/>
        <end position="651"/>
    </location>
</feature>
<evidence type="ECO:0000256" key="9">
    <source>
        <dbReference type="SAM" id="MobiDB-lite"/>
    </source>
</evidence>
<feature type="compositionally biased region" description="Basic and acidic residues" evidence="9">
    <location>
        <begin position="922"/>
        <end position="953"/>
    </location>
</feature>
<evidence type="ECO:0000313" key="12">
    <source>
        <dbReference type="EMBL" id="ETN43370.1"/>
    </source>
</evidence>
<name>W2S468_CYPE1</name>
<proteinExistence type="predicted"/>
<sequence>MGPLRWFLFVYVLGGLTFIPLLIAAVLAFAYYTLPPADDESSTAKAKDSAQLQRAEDEDLLLRTGTDDLAEKFHRKHDSDVAAGYFAVCREWVPGGVNGKPPDRLSPAGETIATESPSVYQTMYRSLFSSSQKPTIEPQKDGAGKNIKRANNIFFVVLRHGHLMLYDDNQQLEVRYVISLEYHDVDIYAGDEEPIPEGELWVKRHAIRLTRKRSKDPSQKPSLPFFLFGENLSEKEDFYHALLKNQERTAVDSPIAEDFDTSYIVKLVQKLHSSEEQLQTRWLNAFIGRLFLATYKTPEFEEFIRSKLSKKISRVKKPTFITRISLRKIDTGTSGPFVTNPRLKDLTVNGDCVAEADVEYNGGFRIEIGATARIDLGKRFGAREVDMVLACTLKRVQGHVLVRCKPPPSNRIWFTFEKMPQLDLALEPIVSTRKITYSVILGAIESRIREVFTESLVMPFWDDVPFFDTMGQKHRGGIWKREKSDTSVEIKDDSPEDEAQTSASGDNASSDVSTITVDDRNYSMPTLAGNDPNSTDGLDNKSYASLPVPEVTPSEGDKTPPARPPRALRAMSFANAADPAVTTNNVDSDAGKVEADSTPKRDSARDILKDLSARSGSPLDPLGDSPPVEPAMAEAMKARTDSNVSKTSVESMTAPGRASTVDMTRSTTSSAHTSRPGTPSEMKRSSLHEDQKSNKALGQAARSLTAADRKQALASATAAAQKWSTLGWGVLNRNKQKDNHLSDHPPQTPSPSGPPSEPMGRGQPLPPPGQPLPGPRKQNTIMSNIPFMIPRKPTLPKRPDAPETAESASTSKSASPKPPPLPERRRRKSTMHNSETSEYGDDLLVVEAPTESGPNSPEAERFNNASRDDFFGHGEEETEEERRSGLDERRYQQPVIDTANIIESRDKRQARTSDVSPEQGDLDTKQYDRMRDDSPSDKENNGHLDYSRQRSESEFQDPPRPPPPARTNSAASDRRSSRIPAPVSSTPSSIKRKPLSLHRQPSNLSSTSGSSPQLGSGDWTGRDSGGVSLGAAGEED</sequence>
<dbReference type="AlphaFoldDB" id="W2S468"/>
<dbReference type="GO" id="GO:0008289">
    <property type="term" value="F:lipid binding"/>
    <property type="evidence" value="ECO:0007669"/>
    <property type="project" value="UniProtKB-KW"/>
</dbReference>
<dbReference type="VEuPathDB" id="FungiDB:HMPREF1541_02529"/>
<feature type="compositionally biased region" description="Basic and acidic residues" evidence="9">
    <location>
        <begin position="589"/>
        <end position="612"/>
    </location>
</feature>
<protein>
    <recommendedName>
        <fullName evidence="11">SMP-LTD domain-containing protein</fullName>
    </recommendedName>
</protein>
<dbReference type="Proteomes" id="UP000030752">
    <property type="component" value="Unassembled WGS sequence"/>
</dbReference>
<keyword evidence="5 10" id="KW-1133">Transmembrane helix</keyword>
<feature type="compositionally biased region" description="Basic and acidic residues" evidence="9">
    <location>
        <begin position="479"/>
        <end position="493"/>
    </location>
</feature>
<feature type="compositionally biased region" description="Basic and acidic residues" evidence="9">
    <location>
        <begin position="681"/>
        <end position="693"/>
    </location>
</feature>
<feature type="domain" description="SMP-LTD" evidence="11">
    <location>
        <begin position="274"/>
        <end position="467"/>
    </location>
</feature>
<dbReference type="RefSeq" id="XP_008715106.1">
    <property type="nucleotide sequence ID" value="XM_008716884.1"/>
</dbReference>
<dbReference type="GO" id="GO:0032865">
    <property type="term" value="C:ERMES complex"/>
    <property type="evidence" value="ECO:0007669"/>
    <property type="project" value="TreeGrafter"/>
</dbReference>
<feature type="compositionally biased region" description="Pro residues" evidence="9">
    <location>
        <begin position="746"/>
        <end position="757"/>
    </location>
</feature>
<evidence type="ECO:0000256" key="6">
    <source>
        <dbReference type="ARBA" id="ARBA00023055"/>
    </source>
</evidence>
<feature type="compositionally biased region" description="Polar residues" evidence="9">
    <location>
        <begin position="500"/>
        <end position="516"/>
    </location>
</feature>
<comment type="subcellular location">
    <subcellularLocation>
        <location evidence="1">Endoplasmic reticulum membrane</location>
    </subcellularLocation>
</comment>
<dbReference type="OrthoDB" id="26740at2759"/>
<evidence type="ECO:0000256" key="3">
    <source>
        <dbReference type="ARBA" id="ARBA00022692"/>
    </source>
</evidence>
<organism evidence="12 13">
    <name type="scientific">Cyphellophora europaea (strain CBS 101466)</name>
    <name type="common">Phialophora europaea</name>
    <dbReference type="NCBI Taxonomy" id="1220924"/>
    <lineage>
        <taxon>Eukaryota</taxon>
        <taxon>Fungi</taxon>
        <taxon>Dikarya</taxon>
        <taxon>Ascomycota</taxon>
        <taxon>Pezizomycotina</taxon>
        <taxon>Eurotiomycetes</taxon>
        <taxon>Chaetothyriomycetidae</taxon>
        <taxon>Chaetothyriales</taxon>
        <taxon>Cyphellophoraceae</taxon>
        <taxon>Cyphellophora</taxon>
    </lineage>
</organism>
<dbReference type="InParanoid" id="W2S468"/>
<feature type="region of interest" description="Disordered" evidence="9">
    <location>
        <begin position="475"/>
        <end position="1036"/>
    </location>
</feature>
<evidence type="ECO:0000313" key="13">
    <source>
        <dbReference type="Proteomes" id="UP000030752"/>
    </source>
</evidence>
<evidence type="ECO:0000259" key="11">
    <source>
        <dbReference type="PROSITE" id="PS51847"/>
    </source>
</evidence>
<gene>
    <name evidence="12" type="ORF">HMPREF1541_02529</name>
</gene>
<dbReference type="GO" id="GO:0005789">
    <property type="term" value="C:endoplasmic reticulum membrane"/>
    <property type="evidence" value="ECO:0007669"/>
    <property type="project" value="UniProtKB-SubCell"/>
</dbReference>
<evidence type="ECO:0000256" key="7">
    <source>
        <dbReference type="ARBA" id="ARBA00023121"/>
    </source>
</evidence>
<keyword evidence="8 10" id="KW-0472">Membrane</keyword>
<dbReference type="eggNOG" id="KOG2238">
    <property type="taxonomic scope" value="Eukaryota"/>
</dbReference>
<reference evidence="12 13" key="1">
    <citation type="submission" date="2013-03" db="EMBL/GenBank/DDBJ databases">
        <title>The Genome Sequence of Phialophora europaea CBS 101466.</title>
        <authorList>
            <consortium name="The Broad Institute Genomics Platform"/>
            <person name="Cuomo C."/>
            <person name="de Hoog S."/>
            <person name="Gorbushina A."/>
            <person name="Walker B."/>
            <person name="Young S.K."/>
            <person name="Zeng Q."/>
            <person name="Gargeya S."/>
            <person name="Fitzgerald M."/>
            <person name="Haas B."/>
            <person name="Abouelleil A."/>
            <person name="Allen A.W."/>
            <person name="Alvarado L."/>
            <person name="Arachchi H.M."/>
            <person name="Berlin A.M."/>
            <person name="Chapman S.B."/>
            <person name="Gainer-Dewar J."/>
            <person name="Goldberg J."/>
            <person name="Griggs A."/>
            <person name="Gujja S."/>
            <person name="Hansen M."/>
            <person name="Howarth C."/>
            <person name="Imamovic A."/>
            <person name="Ireland A."/>
            <person name="Larimer J."/>
            <person name="McCowan C."/>
            <person name="Murphy C."/>
            <person name="Pearson M."/>
            <person name="Poon T.W."/>
            <person name="Priest M."/>
            <person name="Roberts A."/>
            <person name="Saif S."/>
            <person name="Shea T."/>
            <person name="Sisk P."/>
            <person name="Sykes S."/>
            <person name="Wortman J."/>
            <person name="Nusbaum C."/>
            <person name="Birren B."/>
        </authorList>
    </citation>
    <scope>NUCLEOTIDE SEQUENCE [LARGE SCALE GENOMIC DNA]</scope>
    <source>
        <strain evidence="12 13">CBS 101466</strain>
    </source>
</reference>
<evidence type="ECO:0000256" key="2">
    <source>
        <dbReference type="ARBA" id="ARBA00022448"/>
    </source>
</evidence>
<dbReference type="GO" id="GO:0015914">
    <property type="term" value="P:phospholipid transport"/>
    <property type="evidence" value="ECO:0007669"/>
    <property type="project" value="TreeGrafter"/>
</dbReference>
<dbReference type="PANTHER" id="PTHR13466:SF19">
    <property type="entry name" value="NUCLEUS-VACUOLE JUNCTION PROTEIN 2"/>
    <property type="match status" value="1"/>
</dbReference>
<keyword evidence="4" id="KW-0256">Endoplasmic reticulum</keyword>
<feature type="compositionally biased region" description="Low complexity" evidence="9">
    <location>
        <begin position="1000"/>
        <end position="1016"/>
    </location>
</feature>
<feature type="compositionally biased region" description="Basic and acidic residues" evidence="9">
    <location>
        <begin position="858"/>
        <end position="891"/>
    </location>
</feature>
<dbReference type="CDD" id="cd21675">
    <property type="entry name" value="SMP_TEX2"/>
    <property type="match status" value="1"/>
</dbReference>
<dbReference type="STRING" id="1220924.W2S468"/>
<evidence type="ECO:0000256" key="4">
    <source>
        <dbReference type="ARBA" id="ARBA00022824"/>
    </source>
</evidence>
<keyword evidence="13" id="KW-1185">Reference proteome</keyword>
<dbReference type="PANTHER" id="PTHR13466">
    <property type="entry name" value="TEX2 PROTEIN-RELATED"/>
    <property type="match status" value="1"/>
</dbReference>
<dbReference type="GO" id="GO:1990456">
    <property type="term" value="P:mitochondrion-endoplasmic reticulum membrane tethering"/>
    <property type="evidence" value="ECO:0007669"/>
    <property type="project" value="TreeGrafter"/>
</dbReference>
<dbReference type="InterPro" id="IPR031468">
    <property type="entry name" value="SMP_LBD"/>
</dbReference>
<keyword evidence="2" id="KW-0813">Transport</keyword>
<accession>W2S468</accession>
<feature type="compositionally biased region" description="Pro residues" evidence="9">
    <location>
        <begin position="764"/>
        <end position="774"/>
    </location>
</feature>
<dbReference type="PROSITE" id="PS51847">
    <property type="entry name" value="SMP"/>
    <property type="match status" value="1"/>
</dbReference>
<keyword evidence="3 10" id="KW-0812">Transmembrane</keyword>
<feature type="compositionally biased region" description="Low complexity" evidence="9">
    <location>
        <begin position="664"/>
        <end position="675"/>
    </location>
</feature>